<dbReference type="AlphaFoldDB" id="A0A3P3R9F4"/>
<organism evidence="1 2">
    <name type="scientific">Halocatena pleomorpha</name>
    <dbReference type="NCBI Taxonomy" id="1785090"/>
    <lineage>
        <taxon>Archaea</taxon>
        <taxon>Methanobacteriati</taxon>
        <taxon>Methanobacteriota</taxon>
        <taxon>Stenosarchaea group</taxon>
        <taxon>Halobacteria</taxon>
        <taxon>Halobacteriales</taxon>
        <taxon>Natronomonadaceae</taxon>
        <taxon>Halocatena</taxon>
    </lineage>
</organism>
<dbReference type="OrthoDB" id="25239at2157"/>
<keyword evidence="2" id="KW-1185">Reference proteome</keyword>
<gene>
    <name evidence="1" type="ORF">EIK79_10910</name>
</gene>
<evidence type="ECO:0000313" key="2">
    <source>
        <dbReference type="Proteomes" id="UP000282322"/>
    </source>
</evidence>
<evidence type="ECO:0000313" key="1">
    <source>
        <dbReference type="EMBL" id="RRJ30087.1"/>
    </source>
</evidence>
<protein>
    <submittedName>
        <fullName evidence="1">Uncharacterized protein</fullName>
    </submittedName>
</protein>
<accession>A0A3P3R9F4</accession>
<dbReference type="RefSeq" id="WP_124955160.1">
    <property type="nucleotide sequence ID" value="NZ_RRCH01000023.1"/>
</dbReference>
<proteinExistence type="predicted"/>
<sequence>MPLRAGFLPAKHTSSTVSGILFTQALHGIQFGTGISGQVRNFVVAVRNGRGPMVPSEDGTQGT</sequence>
<reference evidence="1 2" key="1">
    <citation type="submission" date="2018-11" db="EMBL/GenBank/DDBJ databases">
        <title>Taxonoimc description of Halomarina strain SPP-AMP-1.</title>
        <authorList>
            <person name="Pal Y."/>
            <person name="Srinivasana K."/>
            <person name="Verma A."/>
            <person name="Kumar P."/>
        </authorList>
    </citation>
    <scope>NUCLEOTIDE SEQUENCE [LARGE SCALE GENOMIC DNA]</scope>
    <source>
        <strain evidence="1 2">SPP-AMP-1</strain>
    </source>
</reference>
<name>A0A3P3R9F4_9EURY</name>
<dbReference type="Proteomes" id="UP000282322">
    <property type="component" value="Unassembled WGS sequence"/>
</dbReference>
<dbReference type="EMBL" id="RRCH01000023">
    <property type="protein sequence ID" value="RRJ30087.1"/>
    <property type="molecule type" value="Genomic_DNA"/>
</dbReference>
<comment type="caution">
    <text evidence="1">The sequence shown here is derived from an EMBL/GenBank/DDBJ whole genome shotgun (WGS) entry which is preliminary data.</text>
</comment>